<sequence>MFIGHAMLAFALAVLFAEWRGWRPRRALAFGAAAGAFATLPDIDVVYAVAAIDGGRFLGGGTVDPEAFWDAANAVHRSMTHSLVVAAVAAPALGLWSSLVRRSARRPLLVSAGALSGLGGLVAVAAAVSGPLGGIVMGVFVLAGVGLAALTARRIDLSPRLVAAAAAIGLFTHPWGDLVTGSPPQMLYPFEVGLFDARVLLHPDPTIHLLGAFALELAVVWLAVLAVVRVTDRSVRLFSDRSAALGATYGVAALVLVPPTLEVSYHFVFSILAVGSVCGALSWYRSASPVRSVLRRDAAASGRLRPNFGAVAIALAGTTVALVGYVVVYVALA</sequence>
<feature type="transmembrane region" description="Helical" evidence="1">
    <location>
        <begin position="267"/>
        <end position="287"/>
    </location>
</feature>
<feature type="transmembrane region" description="Helical" evidence="1">
    <location>
        <begin position="242"/>
        <end position="261"/>
    </location>
</feature>
<name>A0ABD6CS16_9EURY</name>
<keyword evidence="1" id="KW-1133">Transmembrane helix</keyword>
<dbReference type="GO" id="GO:0016787">
    <property type="term" value="F:hydrolase activity"/>
    <property type="evidence" value="ECO:0007669"/>
    <property type="project" value="UniProtKB-KW"/>
</dbReference>
<proteinExistence type="predicted"/>
<reference evidence="2 3" key="1">
    <citation type="journal article" date="2019" name="Int. J. Syst. Evol. Microbiol.">
        <title>The Global Catalogue of Microorganisms (GCM) 10K type strain sequencing project: providing services to taxonomists for standard genome sequencing and annotation.</title>
        <authorList>
            <consortium name="The Broad Institute Genomics Platform"/>
            <consortium name="The Broad Institute Genome Sequencing Center for Infectious Disease"/>
            <person name="Wu L."/>
            <person name="Ma J."/>
        </authorList>
    </citation>
    <scope>NUCLEOTIDE SEQUENCE [LARGE SCALE GENOMIC DNA]</scope>
    <source>
        <strain evidence="2 3">CGMCC 1.12121</strain>
    </source>
</reference>
<feature type="transmembrane region" description="Helical" evidence="1">
    <location>
        <begin position="157"/>
        <end position="176"/>
    </location>
</feature>
<organism evidence="2 3">
    <name type="scientific">Halobellus rarus</name>
    <dbReference type="NCBI Taxonomy" id="1126237"/>
    <lineage>
        <taxon>Archaea</taxon>
        <taxon>Methanobacteriati</taxon>
        <taxon>Methanobacteriota</taxon>
        <taxon>Stenosarchaea group</taxon>
        <taxon>Halobacteria</taxon>
        <taxon>Halobacteriales</taxon>
        <taxon>Haloferacaceae</taxon>
        <taxon>Halobellus</taxon>
    </lineage>
</organism>
<comment type="caution">
    <text evidence="2">The sequence shown here is derived from an EMBL/GenBank/DDBJ whole genome shotgun (WGS) entry which is preliminary data.</text>
</comment>
<evidence type="ECO:0000313" key="3">
    <source>
        <dbReference type="Proteomes" id="UP001597085"/>
    </source>
</evidence>
<keyword evidence="2" id="KW-0378">Hydrolase</keyword>
<dbReference type="InterPro" id="IPR007404">
    <property type="entry name" value="YdjM-like"/>
</dbReference>
<keyword evidence="3" id="KW-1185">Reference proteome</keyword>
<gene>
    <name evidence="2" type="ORF">ACFSBX_18155</name>
</gene>
<keyword evidence="1" id="KW-0472">Membrane</keyword>
<protein>
    <submittedName>
        <fullName evidence="2">Metal-dependent hydrolase</fullName>
    </submittedName>
</protein>
<accession>A0ABD6CS16</accession>
<feature type="transmembrane region" description="Helical" evidence="1">
    <location>
        <begin position="308"/>
        <end position="332"/>
    </location>
</feature>
<dbReference type="RefSeq" id="WP_256422966.1">
    <property type="nucleotide sequence ID" value="NZ_JANHDI010000016.1"/>
</dbReference>
<evidence type="ECO:0000313" key="2">
    <source>
        <dbReference type="EMBL" id="MFD1600860.1"/>
    </source>
</evidence>
<feature type="transmembrane region" description="Helical" evidence="1">
    <location>
        <begin position="108"/>
        <end position="126"/>
    </location>
</feature>
<feature type="transmembrane region" description="Helical" evidence="1">
    <location>
        <begin position="78"/>
        <end position="96"/>
    </location>
</feature>
<evidence type="ECO:0000256" key="1">
    <source>
        <dbReference type="SAM" id="Phobius"/>
    </source>
</evidence>
<dbReference type="AlphaFoldDB" id="A0ABD6CS16"/>
<feature type="transmembrane region" description="Helical" evidence="1">
    <location>
        <begin position="207"/>
        <end position="230"/>
    </location>
</feature>
<keyword evidence="1" id="KW-0812">Transmembrane</keyword>
<dbReference type="Proteomes" id="UP001597085">
    <property type="component" value="Unassembled WGS sequence"/>
</dbReference>
<dbReference type="EMBL" id="JBHUDK010000018">
    <property type="protein sequence ID" value="MFD1600860.1"/>
    <property type="molecule type" value="Genomic_DNA"/>
</dbReference>
<dbReference type="Pfam" id="PF04307">
    <property type="entry name" value="YdjM"/>
    <property type="match status" value="1"/>
</dbReference>
<feature type="transmembrane region" description="Helical" evidence="1">
    <location>
        <begin position="132"/>
        <end position="150"/>
    </location>
</feature>